<dbReference type="RefSeq" id="WP_242457470.1">
    <property type="nucleotide sequence ID" value="NZ_BMAQ01000010.1"/>
</dbReference>
<evidence type="ECO:0000259" key="2">
    <source>
        <dbReference type="Pfam" id="PF10400"/>
    </source>
</evidence>
<keyword evidence="4" id="KW-1185">Reference proteome</keyword>
<accession>A0A916QFE2</accession>
<dbReference type="InterPro" id="IPR018309">
    <property type="entry name" value="Tscrpt_reg_PadR_C"/>
</dbReference>
<reference evidence="3" key="1">
    <citation type="submission" date="2020-08" db="EMBL/GenBank/DDBJ databases">
        <authorList>
            <person name="Uke A."/>
            <person name="Chhe C."/>
            <person name="Baramee S."/>
            <person name="Kosugi A."/>
        </authorList>
    </citation>
    <scope>NUCLEOTIDE SEQUENCE</scope>
    <source>
        <strain evidence="3">DA-C8</strain>
    </source>
</reference>
<comment type="caution">
    <text evidence="3">The sequence shown here is derived from an EMBL/GenBank/DDBJ whole genome shotgun (WGS) entry which is preliminary data.</text>
</comment>
<dbReference type="InterPro" id="IPR052509">
    <property type="entry name" value="Metal_resp_DNA-bind_regulator"/>
</dbReference>
<sequence length="176" mass="20245">MERELLVLGLLMSQSQHGYQINEFIDRNLGRVSNMKKATAYAILKRLEKEGKVVSTVSQEGNRPKKQVYTITEQGREAFRTLLRRILTSPEMTVPEGNIGIMFLDYLSLADVVECLNQRLHKIEEKLKVYANIPKHSNQHGLGVDLAIDHRITLMTADRDWLLRTIDILRQKMTNA</sequence>
<dbReference type="PANTHER" id="PTHR33169:SF27">
    <property type="entry name" value="TRANSCRIPTIONAL REGULATOR PADR FAMILY PROTEIN"/>
    <property type="match status" value="1"/>
</dbReference>
<dbReference type="Gene3D" id="1.10.10.10">
    <property type="entry name" value="Winged helix-like DNA-binding domain superfamily/Winged helix DNA-binding domain"/>
    <property type="match status" value="1"/>
</dbReference>
<dbReference type="InterPro" id="IPR005149">
    <property type="entry name" value="Tscrpt_reg_PadR_N"/>
</dbReference>
<dbReference type="PANTHER" id="PTHR33169">
    <property type="entry name" value="PADR-FAMILY TRANSCRIPTIONAL REGULATOR"/>
    <property type="match status" value="1"/>
</dbReference>
<evidence type="ECO:0000313" key="4">
    <source>
        <dbReference type="Proteomes" id="UP000654993"/>
    </source>
</evidence>
<gene>
    <name evidence="3" type="ORF">PRECH8_13540</name>
</gene>
<protein>
    <submittedName>
        <fullName evidence="3">PadR family transcriptional regulator</fullName>
    </submittedName>
</protein>
<dbReference type="InterPro" id="IPR036388">
    <property type="entry name" value="WH-like_DNA-bd_sf"/>
</dbReference>
<name>A0A916QFE2_9BACL</name>
<evidence type="ECO:0000259" key="1">
    <source>
        <dbReference type="Pfam" id="PF03551"/>
    </source>
</evidence>
<evidence type="ECO:0000313" key="3">
    <source>
        <dbReference type="EMBL" id="GFR38058.1"/>
    </source>
</evidence>
<dbReference type="SUPFAM" id="SSF46785">
    <property type="entry name" value="Winged helix' DNA-binding domain"/>
    <property type="match status" value="1"/>
</dbReference>
<dbReference type="Pfam" id="PF10400">
    <property type="entry name" value="Vir_act_alpha_C"/>
    <property type="match status" value="1"/>
</dbReference>
<proteinExistence type="predicted"/>
<dbReference type="Pfam" id="PF03551">
    <property type="entry name" value="PadR"/>
    <property type="match status" value="1"/>
</dbReference>
<organism evidence="3 4">
    <name type="scientific">Insulibacter thermoxylanivorax</name>
    <dbReference type="NCBI Taxonomy" id="2749268"/>
    <lineage>
        <taxon>Bacteria</taxon>
        <taxon>Bacillati</taxon>
        <taxon>Bacillota</taxon>
        <taxon>Bacilli</taxon>
        <taxon>Bacillales</taxon>
        <taxon>Paenibacillaceae</taxon>
        <taxon>Insulibacter</taxon>
    </lineage>
</organism>
<reference evidence="3" key="2">
    <citation type="journal article" date="2021" name="Data Brief">
        <title>Draft genome sequence data of the facultative, thermophilic, xylanolytic bacterium Paenibacillus sp. strain DA-C8.</title>
        <authorList>
            <person name="Chhe C."/>
            <person name="Uke A."/>
            <person name="Baramee S."/>
            <person name="Ungkulpasvich U."/>
            <person name="Tachaapaikoon C."/>
            <person name="Pason P."/>
            <person name="Waeonukul R."/>
            <person name="Ratanakhanokchai K."/>
            <person name="Kosugi A."/>
        </authorList>
    </citation>
    <scope>NUCLEOTIDE SEQUENCE</scope>
    <source>
        <strain evidence="3">DA-C8</strain>
    </source>
</reference>
<dbReference type="Proteomes" id="UP000654993">
    <property type="component" value="Unassembled WGS sequence"/>
</dbReference>
<feature type="domain" description="Transcription regulator PadR C-terminal" evidence="2">
    <location>
        <begin position="101"/>
        <end position="169"/>
    </location>
</feature>
<dbReference type="AlphaFoldDB" id="A0A916QFE2"/>
<feature type="domain" description="Transcription regulator PadR N-terminal" evidence="1">
    <location>
        <begin position="7"/>
        <end position="80"/>
    </location>
</feature>
<dbReference type="EMBL" id="BMAQ01000010">
    <property type="protein sequence ID" value="GFR38058.1"/>
    <property type="molecule type" value="Genomic_DNA"/>
</dbReference>
<dbReference type="InterPro" id="IPR036390">
    <property type="entry name" value="WH_DNA-bd_sf"/>
</dbReference>